<feature type="compositionally biased region" description="Low complexity" evidence="1">
    <location>
        <begin position="72"/>
        <end position="89"/>
    </location>
</feature>
<comment type="caution">
    <text evidence="4">The sequence shown here is derived from an EMBL/GenBank/DDBJ whole genome shotgun (WGS) entry which is preliminary data.</text>
</comment>
<dbReference type="PROSITE" id="PS51257">
    <property type="entry name" value="PROKAR_LIPOPROTEIN"/>
    <property type="match status" value="1"/>
</dbReference>
<evidence type="ECO:0000313" key="4">
    <source>
        <dbReference type="EMBL" id="TGA87464.1"/>
    </source>
</evidence>
<dbReference type="AlphaFoldDB" id="A0A4Z0FYG8"/>
<evidence type="ECO:0000313" key="5">
    <source>
        <dbReference type="Proteomes" id="UP000297948"/>
    </source>
</evidence>
<dbReference type="Pfam" id="PF14016">
    <property type="entry name" value="DUF4232"/>
    <property type="match status" value="1"/>
</dbReference>
<proteinExistence type="predicted"/>
<sequence>MRKLANRTAVHAVAATAVLALALTACGEDGKDDKSSGAAADTSKTASAPAKPGQEDGTEGSGDAKGDAGVESAKGSGAGTSAAKSTGAAKSSTGSAAVAACTTKDVKITTAAQDGPPVTHMLLTAKNTSSRKCELKGYPLVHLQEGQGELAPVAKSKPPVPVVLNPGAPAYALVKMSDGGMDEDVEPVLGFSVSLQGNGGMAILKAPGAGYAVDGKKAVTGYWTYELANGRDDF</sequence>
<feature type="chain" id="PRO_5021260355" evidence="2">
    <location>
        <begin position="28"/>
        <end position="234"/>
    </location>
</feature>
<dbReference type="OrthoDB" id="4327298at2"/>
<accession>A0A4Z0FYG8</accession>
<feature type="region of interest" description="Disordered" evidence="1">
    <location>
        <begin position="28"/>
        <end position="89"/>
    </location>
</feature>
<reference evidence="4 5" key="1">
    <citation type="submission" date="2019-03" db="EMBL/GenBank/DDBJ databases">
        <authorList>
            <person name="Gonzalez-Pimentel J.L."/>
        </authorList>
    </citation>
    <scope>NUCLEOTIDE SEQUENCE [LARGE SCALE GENOMIC DNA]</scope>
    <source>
        <strain evidence="4 5">JCM 31289</strain>
    </source>
</reference>
<keyword evidence="5" id="KW-1185">Reference proteome</keyword>
<dbReference type="Proteomes" id="UP000297948">
    <property type="component" value="Unassembled WGS sequence"/>
</dbReference>
<name>A0A4Z0FYG8_9ACTN</name>
<dbReference type="InterPro" id="IPR025326">
    <property type="entry name" value="DUF4232"/>
</dbReference>
<evidence type="ECO:0000256" key="2">
    <source>
        <dbReference type="SAM" id="SignalP"/>
    </source>
</evidence>
<evidence type="ECO:0000259" key="3">
    <source>
        <dbReference type="Pfam" id="PF14016"/>
    </source>
</evidence>
<dbReference type="EMBL" id="SRID01000504">
    <property type="protein sequence ID" value="TGA87464.1"/>
    <property type="molecule type" value="Genomic_DNA"/>
</dbReference>
<keyword evidence="2" id="KW-0732">Signal</keyword>
<gene>
    <name evidence="4" type="ORF">E4099_30005</name>
</gene>
<feature type="domain" description="DUF4232" evidence="3">
    <location>
        <begin position="101"/>
        <end position="223"/>
    </location>
</feature>
<dbReference type="RefSeq" id="WP_135342260.1">
    <property type="nucleotide sequence ID" value="NZ_JBHLTX010000035.1"/>
</dbReference>
<protein>
    <submittedName>
        <fullName evidence="4">DUF4232 domain-containing protein</fullName>
    </submittedName>
</protein>
<organism evidence="4 5">
    <name type="scientific">Streptomyces palmae</name>
    <dbReference type="NCBI Taxonomy" id="1701085"/>
    <lineage>
        <taxon>Bacteria</taxon>
        <taxon>Bacillati</taxon>
        <taxon>Actinomycetota</taxon>
        <taxon>Actinomycetes</taxon>
        <taxon>Kitasatosporales</taxon>
        <taxon>Streptomycetaceae</taxon>
        <taxon>Streptomyces</taxon>
    </lineage>
</organism>
<feature type="signal peptide" evidence="2">
    <location>
        <begin position="1"/>
        <end position="27"/>
    </location>
</feature>
<evidence type="ECO:0000256" key="1">
    <source>
        <dbReference type="SAM" id="MobiDB-lite"/>
    </source>
</evidence>